<dbReference type="InterPro" id="IPR053171">
    <property type="entry name" value="Viral_Tip_Attach_Protein"/>
</dbReference>
<dbReference type="eggNOG" id="COG0840">
    <property type="taxonomic scope" value="Bacteria"/>
</dbReference>
<evidence type="ECO:0000259" key="1">
    <source>
        <dbReference type="Pfam" id="PF09327"/>
    </source>
</evidence>
<feature type="non-terminal residue" evidence="2">
    <location>
        <position position="323"/>
    </location>
</feature>
<evidence type="ECO:0000313" key="2">
    <source>
        <dbReference type="EMBL" id="GAL60555.1"/>
    </source>
</evidence>
<dbReference type="EMBL" id="BBMZ01000049">
    <property type="protein sequence ID" value="GAL60555.1"/>
    <property type="molecule type" value="Genomic_DNA"/>
</dbReference>
<proteinExistence type="predicted"/>
<dbReference type="PANTHER" id="PTHR36251">
    <property type="entry name" value="FELS-1 PROPHAGE HOST SPECIFICITY PROTEIN-RELATED"/>
    <property type="match status" value="1"/>
</dbReference>
<feature type="non-terminal residue" evidence="2">
    <location>
        <position position="1"/>
    </location>
</feature>
<dbReference type="Pfam" id="PF09327">
    <property type="entry name" value="Phage_Tail_Tip"/>
    <property type="match status" value="1"/>
</dbReference>
<feature type="domain" description="Tip attachment protein J central straight fiber" evidence="1">
    <location>
        <begin position="187"/>
        <end position="321"/>
    </location>
</feature>
<sequence length="323" mass="33364">EENAAGITEVRQAIATEEEARATAVNQLTAATKTASDKADAAADAAGAATEQVEQNTAAITELDQVVTTLDSATASRFDELEGQTSEASGSVQNTAIALIQNTLAQVSARRTLTAVNAANSAQIDRIDTVVASDREASAQSLLQISSRVDGAVASINSISQTFADYRQSTAAQITSLTATIGGVSSAVTTNAQATADINNNLNAMYSIKVGLDANGVQYAAGMGLGVQNTPSGMQSQVVFLADRFAVMSYAGSAVTLPFVIQNGQTFIRDTFIQDGTITNAKIGAYIQSSNYVVGTLGWRIDKNGTIEINGGVAGQGMMVMTN</sequence>
<comment type="caution">
    <text evidence="2">The sequence shown here is derived from an EMBL/GenBank/DDBJ whole genome shotgun (WGS) entry which is preliminary data.</text>
</comment>
<protein>
    <recommendedName>
        <fullName evidence="1">Tip attachment protein J central straight fiber domain-containing protein</fullName>
    </recommendedName>
</protein>
<reference evidence="2 3" key="1">
    <citation type="submission" date="2014-09" db="EMBL/GenBank/DDBJ databases">
        <title>Whole genome shotgun sequence of Escherichia vulneris NBRC 102420.</title>
        <authorList>
            <person name="Yoshida Y."/>
            <person name="Hosoyama A."/>
            <person name="Tsuchikane K."/>
            <person name="Ohji S."/>
            <person name="Ichikawa N."/>
            <person name="Kimura A."/>
            <person name="Yamazoe A."/>
            <person name="Ezaki T."/>
            <person name="Fujita N."/>
        </authorList>
    </citation>
    <scope>NUCLEOTIDE SEQUENCE [LARGE SCALE GENOMIC DNA]</scope>
    <source>
        <strain evidence="2 3">NBRC 102420</strain>
    </source>
</reference>
<dbReference type="STRING" id="1115515.EV102420_49_00005"/>
<dbReference type="InterPro" id="IPR015406">
    <property type="entry name" value="GpJ_CSF"/>
</dbReference>
<accession>A0A090V6N7</accession>
<gene>
    <name evidence="2" type="ORF">EV102420_49_00005</name>
</gene>
<dbReference type="OrthoDB" id="109844at2"/>
<dbReference type="Proteomes" id="UP000029462">
    <property type="component" value="Unassembled WGS sequence"/>
</dbReference>
<organism evidence="2 3">
    <name type="scientific">Pseudescherichia vulneris NBRC 102420</name>
    <dbReference type="NCBI Taxonomy" id="1115515"/>
    <lineage>
        <taxon>Bacteria</taxon>
        <taxon>Pseudomonadati</taxon>
        <taxon>Pseudomonadota</taxon>
        <taxon>Gammaproteobacteria</taxon>
        <taxon>Enterobacterales</taxon>
        <taxon>Enterobacteriaceae</taxon>
        <taxon>Pseudescherichia</taxon>
    </lineage>
</organism>
<dbReference type="AlphaFoldDB" id="A0A090V6N7"/>
<dbReference type="RefSeq" id="WP_042396218.1">
    <property type="nucleotide sequence ID" value="NZ_BBMZ01000049.1"/>
</dbReference>
<evidence type="ECO:0000313" key="3">
    <source>
        <dbReference type="Proteomes" id="UP000029462"/>
    </source>
</evidence>
<keyword evidence="3" id="KW-1185">Reference proteome</keyword>
<dbReference type="PANTHER" id="PTHR36251:SF2">
    <property type="entry name" value="GIFSY-2 PROPHAGE HOST SPECIFICITY PROTEIN J, PHAGE LAMBDA"/>
    <property type="match status" value="1"/>
</dbReference>
<name>A0A090V6N7_PSEVU</name>